<name>A0A6J5ZDI9_9ZZZZ</name>
<protein>
    <submittedName>
        <fullName evidence="1">Unannotated protein</fullName>
    </submittedName>
</protein>
<proteinExistence type="predicted"/>
<gene>
    <name evidence="1" type="ORF">UFOPK3547_00541</name>
</gene>
<sequence>MPMTAPDSKTTVDPRVQAAWENYRDDLVDLAGSEYTRAEAQAWERLQAELFTLTDEVADEHSSIGL</sequence>
<accession>A0A6J5ZDI9</accession>
<reference evidence="1" key="1">
    <citation type="submission" date="2020-05" db="EMBL/GenBank/DDBJ databases">
        <authorList>
            <person name="Chiriac C."/>
            <person name="Salcher M."/>
            <person name="Ghai R."/>
            <person name="Kavagutti S V."/>
        </authorList>
    </citation>
    <scope>NUCLEOTIDE SEQUENCE</scope>
</reference>
<dbReference type="AlphaFoldDB" id="A0A6J5ZDI9"/>
<evidence type="ECO:0000313" key="1">
    <source>
        <dbReference type="EMBL" id="CAB4340621.1"/>
    </source>
</evidence>
<organism evidence="1">
    <name type="scientific">freshwater metagenome</name>
    <dbReference type="NCBI Taxonomy" id="449393"/>
    <lineage>
        <taxon>unclassified sequences</taxon>
        <taxon>metagenomes</taxon>
        <taxon>ecological metagenomes</taxon>
    </lineage>
</organism>
<dbReference type="EMBL" id="CAESAN010000032">
    <property type="protein sequence ID" value="CAB4340621.1"/>
    <property type="molecule type" value="Genomic_DNA"/>
</dbReference>